<gene>
    <name evidence="2" type="ORF">SAMN05216245_10348</name>
</gene>
<keyword evidence="1" id="KW-0472">Membrane</keyword>
<dbReference type="Proteomes" id="UP000198896">
    <property type="component" value="Unassembled WGS sequence"/>
</dbReference>
<dbReference type="STRING" id="1123323.SAMN05216245_10348"/>
<proteinExistence type="predicted"/>
<dbReference type="OrthoDB" id="9805989at2"/>
<keyword evidence="1" id="KW-1133">Transmembrane helix</keyword>
<feature type="transmembrane region" description="Helical" evidence="1">
    <location>
        <begin position="262"/>
        <end position="283"/>
    </location>
</feature>
<feature type="transmembrane region" description="Helical" evidence="1">
    <location>
        <begin position="404"/>
        <end position="423"/>
    </location>
</feature>
<feature type="transmembrane region" description="Helical" evidence="1">
    <location>
        <begin position="377"/>
        <end position="398"/>
    </location>
</feature>
<feature type="transmembrane region" description="Helical" evidence="1">
    <location>
        <begin position="435"/>
        <end position="454"/>
    </location>
</feature>
<dbReference type="InterPro" id="IPR011435">
    <property type="entry name" value="UmpAB"/>
</dbReference>
<feature type="transmembrane region" description="Helical" evidence="1">
    <location>
        <begin position="38"/>
        <end position="60"/>
    </location>
</feature>
<feature type="transmembrane region" description="Helical" evidence="1">
    <location>
        <begin position="174"/>
        <end position="194"/>
    </location>
</feature>
<evidence type="ECO:0000256" key="1">
    <source>
        <dbReference type="SAM" id="Phobius"/>
    </source>
</evidence>
<protein>
    <recommendedName>
        <fullName evidence="4">DUF1538 domain-containing protein</fullName>
    </recommendedName>
</protein>
<keyword evidence="3" id="KW-1185">Reference proteome</keyword>
<feature type="transmembrane region" description="Helical" evidence="1">
    <location>
        <begin position="328"/>
        <end position="345"/>
    </location>
</feature>
<feature type="transmembrane region" description="Helical" evidence="1">
    <location>
        <begin position="12"/>
        <end position="32"/>
    </location>
</feature>
<dbReference type="EMBL" id="FONL01000003">
    <property type="protein sequence ID" value="SFE24001.1"/>
    <property type="molecule type" value="Genomic_DNA"/>
</dbReference>
<feature type="transmembrane region" description="Helical" evidence="1">
    <location>
        <begin position="81"/>
        <end position="97"/>
    </location>
</feature>
<feature type="transmembrane region" description="Helical" evidence="1">
    <location>
        <begin position="206"/>
        <end position="226"/>
    </location>
</feature>
<dbReference type="RefSeq" id="WP_093912893.1">
    <property type="nucleotide sequence ID" value="NZ_FONL01000003.1"/>
</dbReference>
<feature type="transmembrane region" description="Helical" evidence="1">
    <location>
        <begin position="117"/>
        <end position="138"/>
    </location>
</feature>
<accession>A0A1I1YWZ6</accession>
<feature type="transmembrane region" description="Helical" evidence="1">
    <location>
        <begin position="460"/>
        <end position="481"/>
    </location>
</feature>
<keyword evidence="1" id="KW-0812">Transmembrane</keyword>
<name>A0A1I1YWZ6_9FIRM</name>
<evidence type="ECO:0008006" key="4">
    <source>
        <dbReference type="Google" id="ProtNLM"/>
    </source>
</evidence>
<feature type="transmembrane region" description="Helical" evidence="1">
    <location>
        <begin position="295"/>
        <end position="316"/>
    </location>
</feature>
<evidence type="ECO:0000313" key="2">
    <source>
        <dbReference type="EMBL" id="SFE24001.1"/>
    </source>
</evidence>
<dbReference type="AlphaFoldDB" id="A0A1I1YWZ6"/>
<evidence type="ECO:0000313" key="3">
    <source>
        <dbReference type="Proteomes" id="UP000198896"/>
    </source>
</evidence>
<sequence length="507" mass="54762">MLKDILKEKFSEVIRAIFPVVAIVLILSVTIVPMPTHVVMVFLYSCILLMIGMVFFTIGSEQAMEPMGNHVGTRITKTRKLWLILPLGFLLGFMITISEPDLQVLANQVQSIPNRVLILSVSGGVALFLLAAMIRMVLGISLQRMLLFFYVIAFILACYAPPDFLAVAFDSGGVTTGPMTVPFIMAFGVGVSALRGSRHSSQDSFGLIALCSIGPIIAVLLLSLIFKPEDATFEPVVIPRVLHSLQLGGLFLAELPDQMHEIAQAVLPIAIFFGIFQLVLLHLQRKPLLRILHGIICTYIGLVLFLTGANVGFIPAGFDLGSILATLPYNWIIIPIGMLIGYFIIKAEPAVYVLMKQVEDITAGAVSGKLLLRSLSIGVAISVGLAMVRVLTGIHLFYMLIPGYLIALILTFIVPPVFTAIAFDSGGVASGPMTATFLLPFAIGACMTQGGNVVTDAFGVVTMVAMTPLVTIQLLGVMYMVKARRTPKTSVSQSTLENFGDYDIIEL</sequence>
<reference evidence="2 3" key="1">
    <citation type="submission" date="2016-10" db="EMBL/GenBank/DDBJ databases">
        <authorList>
            <person name="de Groot N.N."/>
        </authorList>
    </citation>
    <scope>NUCLEOTIDE SEQUENCE [LARGE SCALE GENOMIC DNA]</scope>
    <source>
        <strain evidence="2 3">DSM 9236</strain>
    </source>
</reference>
<feature type="transmembrane region" description="Helical" evidence="1">
    <location>
        <begin position="145"/>
        <end position="162"/>
    </location>
</feature>
<dbReference type="Pfam" id="PF07556">
    <property type="entry name" value="DUF1538"/>
    <property type="match status" value="2"/>
</dbReference>
<organism evidence="2 3">
    <name type="scientific">Succiniclasticum ruminis DSM 9236</name>
    <dbReference type="NCBI Taxonomy" id="1123323"/>
    <lineage>
        <taxon>Bacteria</taxon>
        <taxon>Bacillati</taxon>
        <taxon>Bacillota</taxon>
        <taxon>Negativicutes</taxon>
        <taxon>Acidaminococcales</taxon>
        <taxon>Acidaminococcaceae</taxon>
        <taxon>Succiniclasticum</taxon>
    </lineage>
</organism>